<comment type="caution">
    <text evidence="1">The sequence shown here is derived from an EMBL/GenBank/DDBJ whole genome shotgun (WGS) entry which is preliminary data.</text>
</comment>
<gene>
    <name evidence="1" type="ORF">FHW36_102355</name>
</gene>
<dbReference type="Proteomes" id="UP000320811">
    <property type="component" value="Unassembled WGS sequence"/>
</dbReference>
<reference evidence="1 2" key="1">
    <citation type="submission" date="2019-06" db="EMBL/GenBank/DDBJ databases">
        <title>Sorghum-associated microbial communities from plants grown in Nebraska, USA.</title>
        <authorList>
            <person name="Schachtman D."/>
        </authorList>
    </citation>
    <scope>NUCLEOTIDE SEQUENCE [LARGE SCALE GENOMIC DNA]</scope>
    <source>
        <strain evidence="1 2">1209</strain>
    </source>
</reference>
<keyword evidence="2" id="KW-1185">Reference proteome</keyword>
<organism evidence="1 2">
    <name type="scientific">Chitinophaga polysaccharea</name>
    <dbReference type="NCBI Taxonomy" id="1293035"/>
    <lineage>
        <taxon>Bacteria</taxon>
        <taxon>Pseudomonadati</taxon>
        <taxon>Bacteroidota</taxon>
        <taxon>Chitinophagia</taxon>
        <taxon>Chitinophagales</taxon>
        <taxon>Chitinophagaceae</taxon>
        <taxon>Chitinophaga</taxon>
    </lineage>
</organism>
<proteinExistence type="predicted"/>
<evidence type="ECO:0000313" key="2">
    <source>
        <dbReference type="Proteomes" id="UP000320811"/>
    </source>
</evidence>
<name>A0A561PWU5_9BACT</name>
<protein>
    <submittedName>
        <fullName evidence="1">Uncharacterized protein</fullName>
    </submittedName>
</protein>
<dbReference type="AlphaFoldDB" id="A0A561PWU5"/>
<sequence>MYVPVIIFSFFTLWYIHFRTCSFRQARIKEKRLKPVPGEDAICAVRIVGISNSVFSVSKYLRSVKNLSDKRFMTVAVDQVITTAMGTTRQARLIENLAPGEERRLGHSDHVREGKYQIYIGYEILWARYIPTPADFNGKSKTAPAPARLYNDLLHQHQHSLIQAMEARKDLLS</sequence>
<dbReference type="RefSeq" id="WP_145666392.1">
    <property type="nucleotide sequence ID" value="NZ_VIWO01000002.1"/>
</dbReference>
<dbReference type="OrthoDB" id="661091at2"/>
<dbReference type="EMBL" id="VIWO01000002">
    <property type="protein sequence ID" value="TWF42594.1"/>
    <property type="molecule type" value="Genomic_DNA"/>
</dbReference>
<accession>A0A561PWU5</accession>
<evidence type="ECO:0000313" key="1">
    <source>
        <dbReference type="EMBL" id="TWF42594.1"/>
    </source>
</evidence>